<dbReference type="InterPro" id="IPR027417">
    <property type="entry name" value="P-loop_NTPase"/>
</dbReference>
<gene>
    <name evidence="2" type="ORF">HCJ94_25720</name>
</gene>
<dbReference type="InterPro" id="IPR053137">
    <property type="entry name" value="NLR-like"/>
</dbReference>
<dbReference type="RefSeq" id="WP_168003625.1">
    <property type="nucleotide sequence ID" value="NZ_JAATEO010000038.1"/>
</dbReference>
<proteinExistence type="predicted"/>
<organism evidence="2 3">
    <name type="scientific">Micromonospora thermarum</name>
    <dbReference type="NCBI Taxonomy" id="2720024"/>
    <lineage>
        <taxon>Bacteria</taxon>
        <taxon>Bacillati</taxon>
        <taxon>Actinomycetota</taxon>
        <taxon>Actinomycetes</taxon>
        <taxon>Micromonosporales</taxon>
        <taxon>Micromonosporaceae</taxon>
        <taxon>Micromonospora</taxon>
    </lineage>
</organism>
<sequence>MDQFVSAASRAQQAVQASGTQNNYFLVPASAEALPSIAPPWGRRNPHAPLRGRDNLVDRLSQIVSAQSDGLRVHVLYGLGGAGKTRLSLEVAHRAAVQDVEVWWVSAVDSGVFAAGMQAITHRLGATVEQLSQTNPADLVWRLLRQRTQRWLLVIDNADDPQPVLAPNAQVADETGWLRPAGPNGAVLITTRDGDPRTWGPQAVLHQVPELSGHDGGQVLLDYAGPAAGSRAEADALAERLGGLPLALQLAGSYLATVTMTPVAFREPTAPVTFSEYRAALDRDFGRLFLSSNPLNGSAQEVGSAVITQTWELSLALLERRGIAEARPLLRLLSCFEIGPIPYGLLLHVPRMAASPLFPGLNAGRLWQALTALASLSLVTLTQDPAAAEEAADILALHPVVRDTNRAHPDVAEHLDAYIPLVTQLLLQAMDIDNRDPDDPACWPVWQALAPHGPSALHLLPPNADLPHQATEKIGWPATYGAYYYIATGRYAQADSDIRRVLAVEARLLGEEHRDTLTTRDTLAGLLHLWGQLEQSEAEYRSVLAARTRILGEEHPDTLNTRHSLATVLRVRRQLGQAEAEYRSVLAASNRILGEEHPNTLSTRHSLAGVLHDRGHLGQAEAEYRSVLAASNRILGEEHPDTLATRHELASVLRDRGELEQAEAEYRFVLAAETRLLGEEHPATLTTRHNVAGQLHARGQLEQAEAEYHSVLAARRRILGEEHLATLATRHALASVLRDRGELEQAEAEYRFVLAAETRLLGEEHPPL</sequence>
<dbReference type="SUPFAM" id="SSF48452">
    <property type="entry name" value="TPR-like"/>
    <property type="match status" value="2"/>
</dbReference>
<dbReference type="Pfam" id="PF13424">
    <property type="entry name" value="TPR_12"/>
    <property type="match status" value="3"/>
</dbReference>
<evidence type="ECO:0000313" key="2">
    <source>
        <dbReference type="EMBL" id="NJP35280.1"/>
    </source>
</evidence>
<dbReference type="PANTHER" id="PTHR46082:SF6">
    <property type="entry name" value="AAA+ ATPASE DOMAIN-CONTAINING PROTEIN-RELATED"/>
    <property type="match status" value="1"/>
</dbReference>
<dbReference type="Proteomes" id="UP000783871">
    <property type="component" value="Unassembled WGS sequence"/>
</dbReference>
<protein>
    <submittedName>
        <fullName evidence="2">Tetratricopeptide repeat protein</fullName>
    </submittedName>
</protein>
<dbReference type="InterPro" id="IPR011990">
    <property type="entry name" value="TPR-like_helical_dom_sf"/>
</dbReference>
<dbReference type="Gene3D" id="3.40.50.300">
    <property type="entry name" value="P-loop containing nucleotide triphosphate hydrolases"/>
    <property type="match status" value="1"/>
</dbReference>
<dbReference type="PANTHER" id="PTHR46082">
    <property type="entry name" value="ATP/GTP-BINDING PROTEIN-RELATED"/>
    <property type="match status" value="1"/>
</dbReference>
<evidence type="ECO:0000259" key="1">
    <source>
        <dbReference type="Pfam" id="PF00931"/>
    </source>
</evidence>
<dbReference type="InterPro" id="IPR002182">
    <property type="entry name" value="NB-ARC"/>
</dbReference>
<dbReference type="Pfam" id="PF00931">
    <property type="entry name" value="NB-ARC"/>
    <property type="match status" value="1"/>
</dbReference>
<reference evidence="2 3" key="1">
    <citation type="submission" date="2020-03" db="EMBL/GenBank/DDBJ databases">
        <title>WGS of actinomycetes isolated from Thailand.</title>
        <authorList>
            <person name="Thawai C."/>
        </authorList>
    </citation>
    <scope>NUCLEOTIDE SEQUENCE [LARGE SCALE GENOMIC DNA]</scope>
    <source>
        <strain evidence="2 3">HSS6-12</strain>
    </source>
</reference>
<dbReference type="SUPFAM" id="SSF52540">
    <property type="entry name" value="P-loop containing nucleoside triphosphate hydrolases"/>
    <property type="match status" value="1"/>
</dbReference>
<dbReference type="Pfam" id="PF13374">
    <property type="entry name" value="TPR_10"/>
    <property type="match status" value="1"/>
</dbReference>
<evidence type="ECO:0000313" key="3">
    <source>
        <dbReference type="Proteomes" id="UP000783871"/>
    </source>
</evidence>
<dbReference type="PRINTS" id="PR00364">
    <property type="entry name" value="DISEASERSIST"/>
</dbReference>
<dbReference type="EMBL" id="JAATEO010000038">
    <property type="protein sequence ID" value="NJP35280.1"/>
    <property type="molecule type" value="Genomic_DNA"/>
</dbReference>
<dbReference type="Gene3D" id="1.25.40.10">
    <property type="entry name" value="Tetratricopeptide repeat domain"/>
    <property type="match status" value="2"/>
</dbReference>
<keyword evidence="3" id="KW-1185">Reference proteome</keyword>
<feature type="domain" description="NB-ARC" evidence="1">
    <location>
        <begin position="55"/>
        <end position="193"/>
    </location>
</feature>
<name>A0ABX0ZHC8_9ACTN</name>
<accession>A0ABX0ZHC8</accession>
<comment type="caution">
    <text evidence="2">The sequence shown here is derived from an EMBL/GenBank/DDBJ whole genome shotgun (WGS) entry which is preliminary data.</text>
</comment>